<accession>A0ABU7KUT3</accession>
<evidence type="ECO:0000313" key="5">
    <source>
        <dbReference type="Proteomes" id="UP001348641"/>
    </source>
</evidence>
<name>A0ABU7KUT3_9ACTN</name>
<evidence type="ECO:0000313" key="4">
    <source>
        <dbReference type="EMBL" id="MEE2052822.1"/>
    </source>
</evidence>
<dbReference type="RefSeq" id="WP_330159821.1">
    <property type="nucleotide sequence ID" value="NZ_BAAAJA010000005.1"/>
</dbReference>
<dbReference type="EMBL" id="JAUUCC010000054">
    <property type="protein sequence ID" value="MEE2052822.1"/>
    <property type="molecule type" value="Genomic_DNA"/>
</dbReference>
<gene>
    <name evidence="4" type="ORF">Q8A49_20165</name>
</gene>
<sequence>MVPTAWALRAAGHEVRIATQPSMTDAAAETGLTVVPVGGDHSLAEVVAFGREQQGASIFDLSEERPEMLVPEKLRDAYEEYVTWWWKLVNEPMAEDLVAFCREWKPDLVLWEPNTYSGAIAAEACGAAHGRFLWSVDLFSRLRRLYLSGDPDPAVPDPLTAWLTETAREFGVDFSEDLVLGQFSLHQLPESLRLRELESGTHLSVRPVPYGGSAVLPAWAREEVVKRRVLVDWGSWSRTAEGAAALVDVVDAAMELGAEPVVLSPRSREDALPALPAEVRVADSGAAHLLMGSGSLLVHGGGFDVCCNALVEGLPQLVVLNADQFDAGPLCRSLQDRGSLLAVSLGEALSKGVDHLMAELLDSPGARAAAGRMRDEVLAVPAPDRVVPLLERIAADRGAVGG</sequence>
<dbReference type="Gene3D" id="3.40.50.2000">
    <property type="entry name" value="Glycogen Phosphorylase B"/>
    <property type="match status" value="2"/>
</dbReference>
<dbReference type="InterPro" id="IPR048284">
    <property type="entry name" value="EryCIII-like_N"/>
</dbReference>
<protein>
    <submittedName>
        <fullName evidence="4">DUF1205 domain-containing protein</fullName>
    </submittedName>
</protein>
<evidence type="ECO:0000259" key="3">
    <source>
        <dbReference type="Pfam" id="PF21036"/>
    </source>
</evidence>
<feature type="domain" description="Erythromycin biosynthesis protein CIII-like N-terminal" evidence="3">
    <location>
        <begin position="6"/>
        <end position="234"/>
    </location>
</feature>
<proteinExistence type="predicted"/>
<evidence type="ECO:0000259" key="2">
    <source>
        <dbReference type="Pfam" id="PF06722"/>
    </source>
</evidence>
<dbReference type="Proteomes" id="UP001348641">
    <property type="component" value="Unassembled WGS sequence"/>
</dbReference>
<keyword evidence="1" id="KW-0808">Transferase</keyword>
<dbReference type="Pfam" id="PF21036">
    <property type="entry name" value="EryCIII-like_N"/>
    <property type="match status" value="1"/>
</dbReference>
<evidence type="ECO:0000256" key="1">
    <source>
        <dbReference type="ARBA" id="ARBA00022679"/>
    </source>
</evidence>
<reference evidence="4 5" key="1">
    <citation type="submission" date="2023-07" db="EMBL/GenBank/DDBJ databases">
        <authorList>
            <person name="Girao M."/>
            <person name="Carvalho M.F."/>
        </authorList>
    </citation>
    <scope>NUCLEOTIDE SEQUENCE [LARGE SCALE GENOMIC DNA]</scope>
    <source>
        <strain evidence="4 5">66/93</strain>
    </source>
</reference>
<dbReference type="Pfam" id="PF06722">
    <property type="entry name" value="EryCIII-like_C"/>
    <property type="match status" value="1"/>
</dbReference>
<comment type="caution">
    <text evidence="4">The sequence shown here is derived from an EMBL/GenBank/DDBJ whole genome shotgun (WGS) entry which is preliminary data.</text>
</comment>
<dbReference type="InterPro" id="IPR010610">
    <property type="entry name" value="EryCIII-like_C"/>
</dbReference>
<dbReference type="SUPFAM" id="SSF53756">
    <property type="entry name" value="UDP-Glycosyltransferase/glycogen phosphorylase"/>
    <property type="match status" value="1"/>
</dbReference>
<organism evidence="4 5">
    <name type="scientific">Nocardiopsis tropica</name>
    <dbReference type="NCBI Taxonomy" id="109330"/>
    <lineage>
        <taxon>Bacteria</taxon>
        <taxon>Bacillati</taxon>
        <taxon>Actinomycetota</taxon>
        <taxon>Actinomycetes</taxon>
        <taxon>Streptosporangiales</taxon>
        <taxon>Nocardiopsidaceae</taxon>
        <taxon>Nocardiopsis</taxon>
    </lineage>
</organism>
<feature type="domain" description="Erythromycin biosynthesis protein CIII-like C-terminal" evidence="2">
    <location>
        <begin position="249"/>
        <end position="391"/>
    </location>
</feature>